<dbReference type="PANTHER" id="PTHR36505:SF1">
    <property type="entry name" value="BLR1072 PROTEIN"/>
    <property type="match status" value="1"/>
</dbReference>
<keyword evidence="4" id="KW-1185">Reference proteome</keyword>
<evidence type="ECO:0000313" key="3">
    <source>
        <dbReference type="EMBL" id="RKP52359.1"/>
    </source>
</evidence>
<dbReference type="InterPro" id="IPR011033">
    <property type="entry name" value="PRC_barrel-like_sf"/>
</dbReference>
<sequence length="330" mass="34318">MSGGSSRQYVPQRILLLLLLLMLAGCSSLFGPRPAPETEQTAAPAEPASEAAPEPASEAAAPAPASAPAHEAGETRRVPPRQAARAVPRRRPTPAPAPAPATRPATPPLLSMRTLSSADTHGLLDARVQRPDGKVIGRAIDMLIDASGKPREMLVNLTGFMGIGDRKLRFPWNAFSFNATGKKAPITLAVAPGRPPAAEQAQAKGASKPDTPASASRAAHLLSLIDATVERGNGTRVGRVIDVLIDNRGDPQAAVIDVGSLIHERRSVAADWSALHFVDKDDSLAVQTELSDEQVHAAPRYAPDEPIRAIAPAAPASTSGAASAARAASR</sequence>
<evidence type="ECO:0000259" key="2">
    <source>
        <dbReference type="Pfam" id="PF05239"/>
    </source>
</evidence>
<proteinExistence type="predicted"/>
<evidence type="ECO:0000313" key="4">
    <source>
        <dbReference type="Proteomes" id="UP000280434"/>
    </source>
</evidence>
<feature type="region of interest" description="Disordered" evidence="1">
    <location>
        <begin position="32"/>
        <end position="110"/>
    </location>
</feature>
<dbReference type="Gene3D" id="2.30.30.240">
    <property type="entry name" value="PRC-barrel domain"/>
    <property type="match status" value="2"/>
</dbReference>
<dbReference type="RefSeq" id="WP_121275164.1">
    <property type="nucleotide sequence ID" value="NZ_RBZV01000001.1"/>
</dbReference>
<dbReference type="OrthoDB" id="9085961at2"/>
<organism evidence="3 4">
    <name type="scientific">Trinickia fusca</name>
    <dbReference type="NCBI Taxonomy" id="2419777"/>
    <lineage>
        <taxon>Bacteria</taxon>
        <taxon>Pseudomonadati</taxon>
        <taxon>Pseudomonadota</taxon>
        <taxon>Betaproteobacteria</taxon>
        <taxon>Burkholderiales</taxon>
        <taxon>Burkholderiaceae</taxon>
        <taxon>Trinickia</taxon>
    </lineage>
</organism>
<dbReference type="SUPFAM" id="SSF50346">
    <property type="entry name" value="PRC-barrel domain"/>
    <property type="match status" value="2"/>
</dbReference>
<dbReference type="PANTHER" id="PTHR36505">
    <property type="entry name" value="BLR1072 PROTEIN"/>
    <property type="match status" value="1"/>
</dbReference>
<gene>
    <name evidence="3" type="ORF">D7S89_02195</name>
</gene>
<dbReference type="AlphaFoldDB" id="A0A494XWA3"/>
<comment type="caution">
    <text evidence="3">The sequence shown here is derived from an EMBL/GenBank/DDBJ whole genome shotgun (WGS) entry which is preliminary data.</text>
</comment>
<dbReference type="Pfam" id="PF05239">
    <property type="entry name" value="PRC"/>
    <property type="match status" value="1"/>
</dbReference>
<name>A0A494XWA3_9BURK</name>
<feature type="compositionally biased region" description="Pro residues" evidence="1">
    <location>
        <begin position="93"/>
        <end position="107"/>
    </location>
</feature>
<feature type="compositionally biased region" description="Low complexity" evidence="1">
    <location>
        <begin position="308"/>
        <end position="330"/>
    </location>
</feature>
<feature type="region of interest" description="Disordered" evidence="1">
    <location>
        <begin position="194"/>
        <end position="213"/>
    </location>
</feature>
<protein>
    <submittedName>
        <fullName evidence="3">PRC-barrel domain containing protein</fullName>
    </submittedName>
</protein>
<feature type="compositionally biased region" description="Low complexity" evidence="1">
    <location>
        <begin position="37"/>
        <end position="70"/>
    </location>
</feature>
<evidence type="ECO:0000256" key="1">
    <source>
        <dbReference type="SAM" id="MobiDB-lite"/>
    </source>
</evidence>
<dbReference type="PROSITE" id="PS51257">
    <property type="entry name" value="PROKAR_LIPOPROTEIN"/>
    <property type="match status" value="1"/>
</dbReference>
<dbReference type="EMBL" id="RBZV01000001">
    <property type="protein sequence ID" value="RKP52359.1"/>
    <property type="molecule type" value="Genomic_DNA"/>
</dbReference>
<dbReference type="InterPro" id="IPR027275">
    <property type="entry name" value="PRC-brl_dom"/>
</dbReference>
<reference evidence="3 4" key="1">
    <citation type="submission" date="2018-10" db="EMBL/GenBank/DDBJ databases">
        <title>Paraburkholderia sp. 7MK8-2, isolated from soil.</title>
        <authorList>
            <person name="Gao Z.-H."/>
            <person name="Qiu L.-H."/>
        </authorList>
    </citation>
    <scope>NUCLEOTIDE SEQUENCE [LARGE SCALE GENOMIC DNA]</scope>
    <source>
        <strain evidence="3 4">7MK8-2</strain>
    </source>
</reference>
<feature type="region of interest" description="Disordered" evidence="1">
    <location>
        <begin position="299"/>
        <end position="330"/>
    </location>
</feature>
<dbReference type="Proteomes" id="UP000280434">
    <property type="component" value="Unassembled WGS sequence"/>
</dbReference>
<accession>A0A494XWA3</accession>
<feature type="domain" description="PRC-barrel" evidence="2">
    <location>
        <begin position="224"/>
        <end position="282"/>
    </location>
</feature>